<accession>A0ABT1U0F8</accession>
<dbReference type="EMBL" id="JANIBK010000006">
    <property type="protein sequence ID" value="MCQ8127298.1"/>
    <property type="molecule type" value="Genomic_DNA"/>
</dbReference>
<dbReference type="InterPro" id="IPR014756">
    <property type="entry name" value="Ig_E-set"/>
</dbReference>
<evidence type="ECO:0000259" key="1">
    <source>
        <dbReference type="Pfam" id="PF01833"/>
    </source>
</evidence>
<dbReference type="InterPro" id="IPR036280">
    <property type="entry name" value="Multihaem_cyt_sf"/>
</dbReference>
<gene>
    <name evidence="2" type="ORF">NP596_02410</name>
</gene>
<keyword evidence="3" id="KW-1185">Reference proteome</keyword>
<feature type="domain" description="IPT/TIG" evidence="1">
    <location>
        <begin position="35"/>
        <end position="115"/>
    </location>
</feature>
<dbReference type="SUPFAM" id="SSF48695">
    <property type="entry name" value="Multiheme cytochromes"/>
    <property type="match status" value="1"/>
</dbReference>
<evidence type="ECO:0000313" key="2">
    <source>
        <dbReference type="EMBL" id="MCQ8127298.1"/>
    </source>
</evidence>
<dbReference type="Pfam" id="PF01833">
    <property type="entry name" value="TIG"/>
    <property type="match status" value="1"/>
</dbReference>
<sequence>MDRSLQISRSFWLFCLFFTVGLTYADEKSQKTSIPHLSSLSPSSGLQGQKITLTGTHFGPRKGKVYFGKTELTEKKIASWSDTRIVTTAPKGSGEAVVQLMTSKEKRSNQLTFKYVQTTPGDSGSGSGTTFLSNFKILANNDLGMHCVDDDFSVFSILPPYNVINAQVLGQDASGKPQLLDKNTVILRYAPVQDSNKSINSTSLNKTNFWDLDPTKNLSYAELLFGVNLGKGQGIKNLYMPADAPAPGNTVFGWSDHLGMFTAEGIPIFPIDDVNHYNPYPMLRITAYDARNPSLELAHTDIVVPVSDETTCSNCHATGKIAANNPNIVWSNHLNLEVQSRNNVLLAHDYHENTNLTNQKPVLCASCHYSPALDLAGNGQPTGDQIGHKWMSQVMHDYHADKMAEVDGKAIFDSPAPVAGLDTKLNGVPAPDQQACYQCHPGSETKCLRGAMTETVTCQNCHGGMAAVGGAHALRANGPIDQTSPAANQIRKAWTDEPRCQSCHTGDAVKHMTPAGATLASDGIRLIHAYDLNDPAASPFLAGNKRFAENDHKLFRYSNGHGGIACEGCHGSTHAIWPSDSGHPNDDIAAKDLQGHAGTISECTACHKANTLPLTLNGPHGMHNVGDSRWGQEDGHPAFYKSNPAECKACHGGDLRGSVLSKAGVDRNWRTEWGNKSVKKGEPIGCYTCHNGPDGD</sequence>
<evidence type="ECO:0000313" key="3">
    <source>
        <dbReference type="Proteomes" id="UP001524586"/>
    </source>
</evidence>
<dbReference type="SUPFAM" id="SSF81296">
    <property type="entry name" value="E set domains"/>
    <property type="match status" value="1"/>
</dbReference>
<dbReference type="InterPro" id="IPR002909">
    <property type="entry name" value="IPT_dom"/>
</dbReference>
<name>A0ABT1U0F8_9GAMM</name>
<dbReference type="InterPro" id="IPR013783">
    <property type="entry name" value="Ig-like_fold"/>
</dbReference>
<dbReference type="Gene3D" id="2.60.40.10">
    <property type="entry name" value="Immunoglobulins"/>
    <property type="match status" value="1"/>
</dbReference>
<organism evidence="2 3">
    <name type="scientific">Methylomonas rivi</name>
    <dbReference type="NCBI Taxonomy" id="2952226"/>
    <lineage>
        <taxon>Bacteria</taxon>
        <taxon>Pseudomonadati</taxon>
        <taxon>Pseudomonadota</taxon>
        <taxon>Gammaproteobacteria</taxon>
        <taxon>Methylococcales</taxon>
        <taxon>Methylococcaceae</taxon>
        <taxon>Methylomonas</taxon>
    </lineage>
</organism>
<protein>
    <submittedName>
        <fullName evidence="2">IPT/TIG domain-containing protein</fullName>
    </submittedName>
</protein>
<dbReference type="Proteomes" id="UP001524586">
    <property type="component" value="Unassembled WGS sequence"/>
</dbReference>
<proteinExistence type="predicted"/>
<dbReference type="Gene3D" id="3.90.10.10">
    <property type="entry name" value="Cytochrome C3"/>
    <property type="match status" value="1"/>
</dbReference>
<reference evidence="2 3" key="1">
    <citation type="submission" date="2022-07" db="EMBL/GenBank/DDBJ databases">
        <title>Methylomonas rivi sp. nov., Methylomonas rosea sp. nov., Methylomonas aureus sp. nov. and Methylomonas subterranea sp. nov., four novel methanotrophs isolated from a freshwater creek and the deep terrestrial subsurface.</title>
        <authorList>
            <person name="Abin C."/>
            <person name="Sankaranarayanan K."/>
            <person name="Garner C."/>
            <person name="Sindelar R."/>
            <person name="Kotary K."/>
            <person name="Garner R."/>
            <person name="Barclay S."/>
            <person name="Lawson P."/>
            <person name="Krumholz L."/>
        </authorList>
    </citation>
    <scope>NUCLEOTIDE SEQUENCE [LARGE SCALE GENOMIC DNA]</scope>
    <source>
        <strain evidence="2 3">WSC-6</strain>
    </source>
</reference>
<dbReference type="Gene3D" id="1.10.1130.10">
    <property type="entry name" value="Flavocytochrome C3, Chain A"/>
    <property type="match status" value="1"/>
</dbReference>
<dbReference type="RefSeq" id="WP_256613614.1">
    <property type="nucleotide sequence ID" value="NZ_JANIBK010000006.1"/>
</dbReference>
<comment type="caution">
    <text evidence="2">The sequence shown here is derived from an EMBL/GenBank/DDBJ whole genome shotgun (WGS) entry which is preliminary data.</text>
</comment>